<reference evidence="1" key="1">
    <citation type="submission" date="2018-05" db="EMBL/GenBank/DDBJ databases">
        <authorList>
            <person name="Lanie J.A."/>
            <person name="Ng W.-L."/>
            <person name="Kazmierczak K.M."/>
            <person name="Andrzejewski T.M."/>
            <person name="Davidsen T.M."/>
            <person name="Wayne K.J."/>
            <person name="Tettelin H."/>
            <person name="Glass J.I."/>
            <person name="Rusch D."/>
            <person name="Podicherti R."/>
            <person name="Tsui H.-C.T."/>
            <person name="Winkler M.E."/>
        </authorList>
    </citation>
    <scope>NUCLEOTIDE SEQUENCE</scope>
</reference>
<sequence>MRKLHHILFILFFSIGLSDQPDWSINPSDFQFNASMTGVLIFNGEESTDSNDIIAAFVGDECRGVKTDGILISGRMVFGLTIFGNENGESLTFKAYDASNDQVNDNIDFTYSFVSNDIMGSVEDPVEWNFITLLLGDPDFSVTITANADDVNYELTFGFAPDATDGYDDGIDQYAPPAPPPPAFDAALSWGGDRYYTQIINGSEDDLVEHEWDIQIAYPTSNQVTLEWDSEFLVGLGSFMLQDAFGGMMINVDMTQEGSVDLTNPAFTTLKIKATPSGESPPPEQTQVTFTVVDDGNDYTNVALKGQMTGWANVSMNNDGSGTWALTLDLEAGSYEWGAVAISDDTVEVWLPSLAGFDTNPTVVVGPDGSVSGDTGFTVPCQTCTPEYTVTFQLDNTWGSVPCDGSPWVTGSMDGWSGWGAELSDGDGDGIFMASMVLNANEDVAYEYKYTCGGWDQVEDVPDECAYNTEWHNR</sequence>
<dbReference type="EMBL" id="UINC01021134">
    <property type="protein sequence ID" value="SVA88046.1"/>
    <property type="molecule type" value="Genomic_DNA"/>
</dbReference>
<gene>
    <name evidence="1" type="ORF">METZ01_LOCUS140900</name>
</gene>
<name>A0A381ZFI1_9ZZZZ</name>
<evidence type="ECO:0008006" key="2">
    <source>
        <dbReference type="Google" id="ProtNLM"/>
    </source>
</evidence>
<organism evidence="1">
    <name type="scientific">marine metagenome</name>
    <dbReference type="NCBI Taxonomy" id="408172"/>
    <lineage>
        <taxon>unclassified sequences</taxon>
        <taxon>metagenomes</taxon>
        <taxon>ecological metagenomes</taxon>
    </lineage>
</organism>
<dbReference type="Gene3D" id="2.60.40.10">
    <property type="entry name" value="Immunoglobulins"/>
    <property type="match status" value="2"/>
</dbReference>
<feature type="non-terminal residue" evidence="1">
    <location>
        <position position="474"/>
    </location>
</feature>
<dbReference type="InterPro" id="IPR013783">
    <property type="entry name" value="Ig-like_fold"/>
</dbReference>
<proteinExistence type="predicted"/>
<protein>
    <recommendedName>
        <fullName evidence="2">CBM20 domain-containing protein</fullName>
    </recommendedName>
</protein>
<evidence type="ECO:0000313" key="1">
    <source>
        <dbReference type="EMBL" id="SVA88046.1"/>
    </source>
</evidence>
<accession>A0A381ZFI1</accession>
<dbReference type="AlphaFoldDB" id="A0A381ZFI1"/>